<dbReference type="GO" id="GO:0003677">
    <property type="term" value="F:DNA binding"/>
    <property type="evidence" value="ECO:0007669"/>
    <property type="project" value="UniProtKB-KW"/>
</dbReference>
<dbReference type="Gene3D" id="1.10.10.10">
    <property type="entry name" value="Winged helix-like DNA-binding domain superfamily/Winged helix DNA-binding domain"/>
    <property type="match status" value="2"/>
</dbReference>
<evidence type="ECO:0000256" key="1">
    <source>
        <dbReference type="ARBA" id="ARBA00023015"/>
    </source>
</evidence>
<name>A0A1M7PC20_9ACTN</name>
<evidence type="ECO:0000259" key="5">
    <source>
        <dbReference type="Pfam" id="PF04539"/>
    </source>
</evidence>
<dbReference type="GO" id="GO:0006352">
    <property type="term" value="P:DNA-templated transcription initiation"/>
    <property type="evidence" value="ECO:0007669"/>
    <property type="project" value="InterPro"/>
</dbReference>
<dbReference type="Gene3D" id="1.20.120.1810">
    <property type="match status" value="1"/>
</dbReference>
<dbReference type="STRING" id="134849.SAMN05443668_103184"/>
<dbReference type="InterPro" id="IPR007630">
    <property type="entry name" value="RNA_pol_sigma70_r4"/>
</dbReference>
<accession>A0A1M7PC20</accession>
<dbReference type="CDD" id="cd06171">
    <property type="entry name" value="Sigma70_r4"/>
    <property type="match status" value="1"/>
</dbReference>
<evidence type="ECO:0000259" key="7">
    <source>
        <dbReference type="Pfam" id="PF04545"/>
    </source>
</evidence>
<dbReference type="Pfam" id="PF04539">
    <property type="entry name" value="Sigma70_r3"/>
    <property type="match status" value="1"/>
</dbReference>
<keyword evidence="3" id="KW-0238">DNA-binding</keyword>
<keyword evidence="9" id="KW-1185">Reference proteome</keyword>
<dbReference type="PANTHER" id="PTHR30385">
    <property type="entry name" value="SIGMA FACTOR F FLAGELLAR"/>
    <property type="match status" value="1"/>
</dbReference>
<feature type="domain" description="RNA polymerase sigma-70 region 2" evidence="6">
    <location>
        <begin position="51"/>
        <end position="120"/>
    </location>
</feature>
<dbReference type="SUPFAM" id="SSF88659">
    <property type="entry name" value="Sigma3 and sigma4 domains of RNA polymerase sigma factors"/>
    <property type="match status" value="2"/>
</dbReference>
<keyword evidence="1" id="KW-0805">Transcription regulation</keyword>
<dbReference type="NCBIfam" id="TIGR02937">
    <property type="entry name" value="sigma70-ECF"/>
    <property type="match status" value="1"/>
</dbReference>
<feature type="domain" description="RNA polymerase sigma-70 region 3" evidence="5">
    <location>
        <begin position="137"/>
        <end position="190"/>
    </location>
</feature>
<dbReference type="AlphaFoldDB" id="A0A1M7PC20"/>
<evidence type="ECO:0000256" key="4">
    <source>
        <dbReference type="ARBA" id="ARBA00023163"/>
    </source>
</evidence>
<evidence type="ECO:0000256" key="2">
    <source>
        <dbReference type="ARBA" id="ARBA00023082"/>
    </source>
</evidence>
<dbReference type="Proteomes" id="UP000184440">
    <property type="component" value="Unassembled WGS sequence"/>
</dbReference>
<dbReference type="InterPro" id="IPR013325">
    <property type="entry name" value="RNA_pol_sigma_r2"/>
</dbReference>
<evidence type="ECO:0000313" key="8">
    <source>
        <dbReference type="EMBL" id="SHN14400.1"/>
    </source>
</evidence>
<dbReference type="InterPro" id="IPR014284">
    <property type="entry name" value="RNA_pol_sigma-70_dom"/>
</dbReference>
<dbReference type="PRINTS" id="PR00046">
    <property type="entry name" value="SIGMA70FCT"/>
</dbReference>
<dbReference type="InterPro" id="IPR014322">
    <property type="entry name" value="RNA_pol_sigma-B/F/G"/>
</dbReference>
<dbReference type="InterPro" id="IPR036388">
    <property type="entry name" value="WH-like_DNA-bd_sf"/>
</dbReference>
<dbReference type="InterPro" id="IPR000943">
    <property type="entry name" value="RNA_pol_sigma70"/>
</dbReference>
<evidence type="ECO:0000259" key="6">
    <source>
        <dbReference type="Pfam" id="PF04542"/>
    </source>
</evidence>
<sequence length="272" mass="29900">MAVETGPSSAEGELGDVGRSYDRYADVEPLFRRYAALDPADPRRAALRERLVGLHLPLAENLARRFRNRGEPFEDLIQVARLGLLKAIDRFDPGRGVNFLGYAIPTIAGEVRRHFRDLGWDVRVPRRLQELHLQLGLAINELSQRDGRAPTARTLAAHLGIPIEEVIEGLQAANAYASTSLDTPLGGEAEAPSLGQTLGGADPALDLVENHEALMPLLAALPERERQILGLRFFADMTQSQIAQEIGISQMHVSRLLATTLARLRTQLLAED</sequence>
<dbReference type="SUPFAM" id="SSF88946">
    <property type="entry name" value="Sigma2 domain of RNA polymerase sigma factors"/>
    <property type="match status" value="1"/>
</dbReference>
<keyword evidence="4" id="KW-0804">Transcription</keyword>
<dbReference type="PANTHER" id="PTHR30385:SF4">
    <property type="entry name" value="RNA POLYMERASE SIGMA-E FACTOR"/>
    <property type="match status" value="1"/>
</dbReference>
<dbReference type="RefSeq" id="WP_073255771.1">
    <property type="nucleotide sequence ID" value="NZ_FRCS01000003.1"/>
</dbReference>
<evidence type="ECO:0000256" key="3">
    <source>
        <dbReference type="ARBA" id="ARBA00023125"/>
    </source>
</evidence>
<protein>
    <submittedName>
        <fullName evidence="8">RNA polymerase sigma-B factor</fullName>
    </submittedName>
</protein>
<dbReference type="Pfam" id="PF04545">
    <property type="entry name" value="Sigma70_r4"/>
    <property type="match status" value="1"/>
</dbReference>
<gene>
    <name evidence="8" type="ORF">SAMN05443668_103184</name>
</gene>
<proteinExistence type="predicted"/>
<dbReference type="InterPro" id="IPR007624">
    <property type="entry name" value="RNA_pol_sigma70_r3"/>
</dbReference>
<dbReference type="EMBL" id="FRCS01000003">
    <property type="protein sequence ID" value="SHN14400.1"/>
    <property type="molecule type" value="Genomic_DNA"/>
</dbReference>
<dbReference type="InterPro" id="IPR013324">
    <property type="entry name" value="RNA_pol_sigma_r3/r4-like"/>
</dbReference>
<dbReference type="GO" id="GO:0016987">
    <property type="term" value="F:sigma factor activity"/>
    <property type="evidence" value="ECO:0007669"/>
    <property type="project" value="UniProtKB-KW"/>
</dbReference>
<organism evidence="8 9">
    <name type="scientific">Cryptosporangium aurantiacum</name>
    <dbReference type="NCBI Taxonomy" id="134849"/>
    <lineage>
        <taxon>Bacteria</taxon>
        <taxon>Bacillati</taxon>
        <taxon>Actinomycetota</taxon>
        <taxon>Actinomycetes</taxon>
        <taxon>Cryptosporangiales</taxon>
        <taxon>Cryptosporangiaceae</taxon>
        <taxon>Cryptosporangium</taxon>
    </lineage>
</organism>
<dbReference type="OrthoDB" id="9804285at2"/>
<reference evidence="8 9" key="1">
    <citation type="submission" date="2016-11" db="EMBL/GenBank/DDBJ databases">
        <authorList>
            <person name="Jaros S."/>
            <person name="Januszkiewicz K."/>
            <person name="Wedrychowicz H."/>
        </authorList>
    </citation>
    <scope>NUCLEOTIDE SEQUENCE [LARGE SCALE GENOMIC DNA]</scope>
    <source>
        <strain evidence="8 9">DSM 46144</strain>
    </source>
</reference>
<dbReference type="Pfam" id="PF04542">
    <property type="entry name" value="Sigma70_r2"/>
    <property type="match status" value="1"/>
</dbReference>
<dbReference type="InterPro" id="IPR007627">
    <property type="entry name" value="RNA_pol_sigma70_r2"/>
</dbReference>
<evidence type="ECO:0000313" key="9">
    <source>
        <dbReference type="Proteomes" id="UP000184440"/>
    </source>
</evidence>
<keyword evidence="2" id="KW-0731">Sigma factor</keyword>
<dbReference type="NCBIfam" id="TIGR02980">
    <property type="entry name" value="SigBFG"/>
    <property type="match status" value="1"/>
</dbReference>
<feature type="domain" description="RNA polymerase sigma-70 region 4" evidence="7">
    <location>
        <begin position="217"/>
        <end position="265"/>
    </location>
</feature>